<name>A0A8E2EYH2_9PEZI</name>
<feature type="signal peptide" evidence="1">
    <location>
        <begin position="1"/>
        <end position="19"/>
    </location>
</feature>
<evidence type="ECO:0000256" key="1">
    <source>
        <dbReference type="SAM" id="SignalP"/>
    </source>
</evidence>
<reference evidence="2 3" key="1">
    <citation type="journal article" date="2016" name="Nat. Commun.">
        <title>Ectomycorrhizal ecology is imprinted in the genome of the dominant symbiotic fungus Cenococcum geophilum.</title>
        <authorList>
            <consortium name="DOE Joint Genome Institute"/>
            <person name="Peter M."/>
            <person name="Kohler A."/>
            <person name="Ohm R.A."/>
            <person name="Kuo A."/>
            <person name="Krutzmann J."/>
            <person name="Morin E."/>
            <person name="Arend M."/>
            <person name="Barry K.W."/>
            <person name="Binder M."/>
            <person name="Choi C."/>
            <person name="Clum A."/>
            <person name="Copeland A."/>
            <person name="Grisel N."/>
            <person name="Haridas S."/>
            <person name="Kipfer T."/>
            <person name="LaButti K."/>
            <person name="Lindquist E."/>
            <person name="Lipzen A."/>
            <person name="Maire R."/>
            <person name="Meier B."/>
            <person name="Mihaltcheva S."/>
            <person name="Molinier V."/>
            <person name="Murat C."/>
            <person name="Poggeler S."/>
            <person name="Quandt C.A."/>
            <person name="Sperisen C."/>
            <person name="Tritt A."/>
            <person name="Tisserant E."/>
            <person name="Crous P.W."/>
            <person name="Henrissat B."/>
            <person name="Nehls U."/>
            <person name="Egli S."/>
            <person name="Spatafora J.W."/>
            <person name="Grigoriev I.V."/>
            <person name="Martin F.M."/>
        </authorList>
    </citation>
    <scope>NUCLEOTIDE SEQUENCE [LARGE SCALE GENOMIC DNA]</scope>
    <source>
        <strain evidence="2 3">CBS 207.34</strain>
    </source>
</reference>
<organism evidence="2 3">
    <name type="scientific">Glonium stellatum</name>
    <dbReference type="NCBI Taxonomy" id="574774"/>
    <lineage>
        <taxon>Eukaryota</taxon>
        <taxon>Fungi</taxon>
        <taxon>Dikarya</taxon>
        <taxon>Ascomycota</taxon>
        <taxon>Pezizomycotina</taxon>
        <taxon>Dothideomycetes</taxon>
        <taxon>Pleosporomycetidae</taxon>
        <taxon>Gloniales</taxon>
        <taxon>Gloniaceae</taxon>
        <taxon>Glonium</taxon>
    </lineage>
</organism>
<evidence type="ECO:0000313" key="3">
    <source>
        <dbReference type="Proteomes" id="UP000250140"/>
    </source>
</evidence>
<dbReference type="AlphaFoldDB" id="A0A8E2EYH2"/>
<keyword evidence="1" id="KW-0732">Signal</keyword>
<dbReference type="EMBL" id="KV749910">
    <property type="protein sequence ID" value="OCL07242.1"/>
    <property type="molecule type" value="Genomic_DNA"/>
</dbReference>
<accession>A0A8E2EYH2</accession>
<gene>
    <name evidence="2" type="ORF">AOQ84DRAFT_62480</name>
</gene>
<sequence>MRVHTTLVIALAAVTLSCSQPIKFTNDTKNSSPSTRAADGNTPLATHSMGSFLEAHRTPVFKHTLPRLERQHNLRSLCGQHPLHRFLCQLDWSMKTNKMTNEFKAQLQKYVVEPYKILWEQYSHRKSDLKKDDITIMAELLLQLYESAGLLDSLTDVPAYSEKARATARWLLMAIEDKADDHPVRDFNTQNGCFVPSGCRNMSKEKGRCWIVCDVGKRASRLGRPQNK</sequence>
<evidence type="ECO:0000313" key="2">
    <source>
        <dbReference type="EMBL" id="OCL07242.1"/>
    </source>
</evidence>
<protein>
    <submittedName>
        <fullName evidence="2">Uncharacterized protein</fullName>
    </submittedName>
</protein>
<feature type="chain" id="PRO_5034307415" evidence="1">
    <location>
        <begin position="20"/>
        <end position="228"/>
    </location>
</feature>
<dbReference type="Proteomes" id="UP000250140">
    <property type="component" value="Unassembled WGS sequence"/>
</dbReference>
<dbReference type="PROSITE" id="PS51257">
    <property type="entry name" value="PROKAR_LIPOPROTEIN"/>
    <property type="match status" value="1"/>
</dbReference>
<proteinExistence type="predicted"/>
<keyword evidence="3" id="KW-1185">Reference proteome</keyword>